<gene>
    <name evidence="2" type="ORF">ABT211_14575</name>
</gene>
<reference evidence="2 3" key="1">
    <citation type="submission" date="2024-06" db="EMBL/GenBank/DDBJ databases">
        <title>The Natural Products Discovery Center: Release of the First 8490 Sequenced Strains for Exploring Actinobacteria Biosynthetic Diversity.</title>
        <authorList>
            <person name="Kalkreuter E."/>
            <person name="Kautsar S.A."/>
            <person name="Yang D."/>
            <person name="Bader C.D."/>
            <person name="Teijaro C.N."/>
            <person name="Fluegel L."/>
            <person name="Davis C.M."/>
            <person name="Simpson J.R."/>
            <person name="Lauterbach L."/>
            <person name="Steele A.D."/>
            <person name="Gui C."/>
            <person name="Meng S."/>
            <person name="Li G."/>
            <person name="Viehrig K."/>
            <person name="Ye F."/>
            <person name="Su P."/>
            <person name="Kiefer A.F."/>
            <person name="Nichols A."/>
            <person name="Cepeda A.J."/>
            <person name="Yan W."/>
            <person name="Fan B."/>
            <person name="Jiang Y."/>
            <person name="Adhikari A."/>
            <person name="Zheng C.-J."/>
            <person name="Schuster L."/>
            <person name="Cowan T.M."/>
            <person name="Smanski M.J."/>
            <person name="Chevrette M.G."/>
            <person name="De Carvalho L.P.S."/>
            <person name="Shen B."/>
        </authorList>
    </citation>
    <scope>NUCLEOTIDE SEQUENCE [LARGE SCALE GENOMIC DNA]</scope>
    <source>
        <strain evidence="2 3">NPDC001694</strain>
    </source>
</reference>
<evidence type="ECO:0000259" key="1">
    <source>
        <dbReference type="Pfam" id="PF04149"/>
    </source>
</evidence>
<accession>A0ABV1TG61</accession>
<evidence type="ECO:0000313" key="2">
    <source>
        <dbReference type="EMBL" id="MER6268512.1"/>
    </source>
</evidence>
<dbReference type="Proteomes" id="UP001490365">
    <property type="component" value="Unassembled WGS sequence"/>
</dbReference>
<comment type="caution">
    <text evidence="2">The sequence shown here is derived from an EMBL/GenBank/DDBJ whole genome shotgun (WGS) entry which is preliminary data.</text>
</comment>
<dbReference type="Pfam" id="PF04149">
    <property type="entry name" value="DUF397"/>
    <property type="match status" value="1"/>
</dbReference>
<name>A0ABV1TG61_9ACTN</name>
<evidence type="ECO:0000313" key="3">
    <source>
        <dbReference type="Proteomes" id="UP001490365"/>
    </source>
</evidence>
<keyword evidence="3" id="KW-1185">Reference proteome</keyword>
<organism evidence="2 3">
    <name type="scientific">Streptomyces sp. 900105755</name>
    <dbReference type="NCBI Taxonomy" id="3154389"/>
    <lineage>
        <taxon>Bacteria</taxon>
        <taxon>Bacillati</taxon>
        <taxon>Actinomycetota</taxon>
        <taxon>Actinomycetes</taxon>
        <taxon>Kitasatosporales</taxon>
        <taxon>Streptomycetaceae</taxon>
        <taxon>Streptomyces</taxon>
    </lineage>
</organism>
<proteinExistence type="predicted"/>
<feature type="domain" description="DUF397" evidence="1">
    <location>
        <begin position="5"/>
        <end position="55"/>
    </location>
</feature>
<dbReference type="RefSeq" id="WP_351957118.1">
    <property type="nucleotide sequence ID" value="NZ_JBEOZM010000005.1"/>
</dbReference>
<sequence length="60" mass="6492">MSTRRWRKSSYCQEGEACVHISPTPTVVHIADADPPRAVLTVSVEAFGALLGLVRSPDGR</sequence>
<dbReference type="InterPro" id="IPR007278">
    <property type="entry name" value="DUF397"/>
</dbReference>
<dbReference type="EMBL" id="JBEOZM010000005">
    <property type="protein sequence ID" value="MER6268512.1"/>
    <property type="molecule type" value="Genomic_DNA"/>
</dbReference>
<protein>
    <submittedName>
        <fullName evidence="2">DUF397 domain-containing protein</fullName>
    </submittedName>
</protein>